<proteinExistence type="predicted"/>
<dbReference type="Proteomes" id="UP001604277">
    <property type="component" value="Unassembled WGS sequence"/>
</dbReference>
<reference evidence="2" key="1">
    <citation type="submission" date="2024-07" db="EMBL/GenBank/DDBJ databases">
        <title>Two chromosome-level genome assemblies of Korean endemic species Abeliophyllum distichum and Forsythia ovata (Oleaceae).</title>
        <authorList>
            <person name="Jang H."/>
        </authorList>
    </citation>
    <scope>NUCLEOTIDE SEQUENCE [LARGE SCALE GENOMIC DNA]</scope>
</reference>
<sequence length="103" mass="11880">MAQGWRCPYETNSAYHKIKTIVFGNRELLELDHKEGLNQLISQRMVGNTYDNFKIALEKLSGRSNYDSWARIAHMSIANKKKLGYIIGMKKAPEKTDVQAYEI</sequence>
<evidence type="ECO:0008006" key="3">
    <source>
        <dbReference type="Google" id="ProtNLM"/>
    </source>
</evidence>
<organism evidence="1 2">
    <name type="scientific">Forsythia ovata</name>
    <dbReference type="NCBI Taxonomy" id="205694"/>
    <lineage>
        <taxon>Eukaryota</taxon>
        <taxon>Viridiplantae</taxon>
        <taxon>Streptophyta</taxon>
        <taxon>Embryophyta</taxon>
        <taxon>Tracheophyta</taxon>
        <taxon>Spermatophyta</taxon>
        <taxon>Magnoliopsida</taxon>
        <taxon>eudicotyledons</taxon>
        <taxon>Gunneridae</taxon>
        <taxon>Pentapetalae</taxon>
        <taxon>asterids</taxon>
        <taxon>lamiids</taxon>
        <taxon>Lamiales</taxon>
        <taxon>Oleaceae</taxon>
        <taxon>Forsythieae</taxon>
        <taxon>Forsythia</taxon>
    </lineage>
</organism>
<name>A0ABD1RNY8_9LAMI</name>
<evidence type="ECO:0000313" key="2">
    <source>
        <dbReference type="Proteomes" id="UP001604277"/>
    </source>
</evidence>
<dbReference type="EMBL" id="JBFOLJ010000012">
    <property type="protein sequence ID" value="KAL2488784.1"/>
    <property type="molecule type" value="Genomic_DNA"/>
</dbReference>
<dbReference type="AlphaFoldDB" id="A0ABD1RNY8"/>
<keyword evidence="2" id="KW-1185">Reference proteome</keyword>
<gene>
    <name evidence="1" type="ORF">Fot_42076</name>
</gene>
<evidence type="ECO:0000313" key="1">
    <source>
        <dbReference type="EMBL" id="KAL2488784.1"/>
    </source>
</evidence>
<accession>A0ABD1RNY8</accession>
<comment type="caution">
    <text evidence="1">The sequence shown here is derived from an EMBL/GenBank/DDBJ whole genome shotgun (WGS) entry which is preliminary data.</text>
</comment>
<protein>
    <recommendedName>
        <fullName evidence="3">Retrotransposon Copia-like N-terminal domain-containing protein</fullName>
    </recommendedName>
</protein>